<dbReference type="Proteomes" id="UP000018130">
    <property type="component" value="Unassembled WGS sequence"/>
</dbReference>
<accession>T2JUX1</accession>
<reference evidence="1 2" key="1">
    <citation type="submission" date="2013-01" db="EMBL/GenBank/DDBJ databases">
        <authorList>
            <person name="Bench S."/>
        </authorList>
    </citation>
    <scope>NUCLEOTIDE SEQUENCE [LARGE SCALE GENOMIC DNA]</scope>
    <source>
        <strain evidence="1 2">WH 0402</strain>
    </source>
</reference>
<organism evidence="1 2">
    <name type="scientific">Crocosphaera watsonii WH 0402</name>
    <dbReference type="NCBI Taxonomy" id="1284629"/>
    <lineage>
        <taxon>Bacteria</taxon>
        <taxon>Bacillati</taxon>
        <taxon>Cyanobacteriota</taxon>
        <taxon>Cyanophyceae</taxon>
        <taxon>Oscillatoriophycideae</taxon>
        <taxon>Chroococcales</taxon>
        <taxon>Aphanothecaceae</taxon>
        <taxon>Crocosphaera</taxon>
    </lineage>
</organism>
<dbReference type="AlphaFoldDB" id="T2JUX1"/>
<reference evidence="1 2" key="2">
    <citation type="submission" date="2013-09" db="EMBL/GenBank/DDBJ databases">
        <title>Whole genome comparison of six Crocosphaera watsonii strains with differing phenotypes.</title>
        <authorList>
            <person name="Bench S.R."/>
            <person name="Heller P."/>
            <person name="Frank I."/>
            <person name="Arciniega M."/>
            <person name="Shilova I.N."/>
            <person name="Zehr J.P."/>
        </authorList>
    </citation>
    <scope>NUCLEOTIDE SEQUENCE [LARGE SCALE GENOMIC DNA]</scope>
    <source>
        <strain evidence="1 2">WH 0402</strain>
    </source>
</reference>
<name>T2JUX1_CROWT</name>
<evidence type="ECO:0000313" key="2">
    <source>
        <dbReference type="Proteomes" id="UP000018130"/>
    </source>
</evidence>
<evidence type="ECO:0000313" key="1">
    <source>
        <dbReference type="EMBL" id="CCQ68859.1"/>
    </source>
</evidence>
<gene>
    <name evidence="1" type="ORF">CWATWH0402_2831</name>
</gene>
<protein>
    <submittedName>
        <fullName evidence="1">Uncharacterized protein</fullName>
    </submittedName>
</protein>
<comment type="caution">
    <text evidence="1">The sequence shown here is derived from an EMBL/GenBank/DDBJ whole genome shotgun (WGS) entry which is preliminary data.</text>
</comment>
<dbReference type="EMBL" id="CAQN01000852">
    <property type="protein sequence ID" value="CCQ68859.1"/>
    <property type="molecule type" value="Genomic_DNA"/>
</dbReference>
<sequence length="47" mass="5364">MFNDGEKNAVGVFAFTVEELPNFFFKKLFSNATEQRRGICSKVMMAL</sequence>
<proteinExistence type="predicted"/>